<dbReference type="GO" id="GO:0030163">
    <property type="term" value="P:protein catabolic process"/>
    <property type="evidence" value="ECO:0007669"/>
    <property type="project" value="TreeGrafter"/>
</dbReference>
<evidence type="ECO:0000313" key="3">
    <source>
        <dbReference type="EMBL" id="KAK8096656.1"/>
    </source>
</evidence>
<feature type="region of interest" description="Disordered" evidence="1">
    <location>
        <begin position="288"/>
        <end position="342"/>
    </location>
</feature>
<feature type="compositionally biased region" description="Low complexity" evidence="1">
    <location>
        <begin position="746"/>
        <end position="761"/>
    </location>
</feature>
<organism evidence="3 4">
    <name type="scientific">Apiospora kogelbergensis</name>
    <dbReference type="NCBI Taxonomy" id="1337665"/>
    <lineage>
        <taxon>Eukaryota</taxon>
        <taxon>Fungi</taxon>
        <taxon>Dikarya</taxon>
        <taxon>Ascomycota</taxon>
        <taxon>Pezizomycotina</taxon>
        <taxon>Sordariomycetes</taxon>
        <taxon>Xylariomycetidae</taxon>
        <taxon>Amphisphaeriales</taxon>
        <taxon>Apiosporaceae</taxon>
        <taxon>Apiospora</taxon>
    </lineage>
</organism>
<dbReference type="PANTHER" id="PTHR11750:SF26">
    <property type="entry name" value="PROTEIN N-TERMINAL AMIDASE"/>
    <property type="match status" value="1"/>
</dbReference>
<accession>A0AAW0Q9R7</accession>
<feature type="region of interest" description="Disordered" evidence="1">
    <location>
        <begin position="575"/>
        <end position="682"/>
    </location>
</feature>
<feature type="compositionally biased region" description="Basic and acidic residues" evidence="1">
    <location>
        <begin position="575"/>
        <end position="593"/>
    </location>
</feature>
<dbReference type="CDD" id="cd07566">
    <property type="entry name" value="ScNTA1_like"/>
    <property type="match status" value="1"/>
</dbReference>
<dbReference type="GO" id="GO:0008418">
    <property type="term" value="F:protein-N-terminal asparagine amidohydrolase activity"/>
    <property type="evidence" value="ECO:0007669"/>
    <property type="project" value="InterPro"/>
</dbReference>
<dbReference type="SUPFAM" id="SSF56317">
    <property type="entry name" value="Carbon-nitrogen hydrolase"/>
    <property type="match status" value="1"/>
</dbReference>
<feature type="compositionally biased region" description="Basic and acidic residues" evidence="1">
    <location>
        <begin position="411"/>
        <end position="422"/>
    </location>
</feature>
<keyword evidence="4" id="KW-1185">Reference proteome</keyword>
<name>A0AAW0Q9R7_9PEZI</name>
<dbReference type="Pfam" id="PF00795">
    <property type="entry name" value="CN_hydrolase"/>
    <property type="match status" value="1"/>
</dbReference>
<dbReference type="PANTHER" id="PTHR11750">
    <property type="entry name" value="PROTEIN N-TERMINAL AMIDASE"/>
    <property type="match status" value="1"/>
</dbReference>
<dbReference type="Gene3D" id="3.60.110.10">
    <property type="entry name" value="Carbon-nitrogen hydrolase"/>
    <property type="match status" value="1"/>
</dbReference>
<dbReference type="AlphaFoldDB" id="A0AAW0Q9R7"/>
<feature type="compositionally biased region" description="Acidic residues" evidence="1">
    <location>
        <begin position="293"/>
        <end position="302"/>
    </location>
</feature>
<feature type="region of interest" description="Disordered" evidence="1">
    <location>
        <begin position="396"/>
        <end position="424"/>
    </location>
</feature>
<feature type="compositionally biased region" description="Basic residues" evidence="1">
    <location>
        <begin position="485"/>
        <end position="494"/>
    </location>
</feature>
<dbReference type="PROSITE" id="PS50263">
    <property type="entry name" value="CN_HYDROLASE"/>
    <property type="match status" value="1"/>
</dbReference>
<gene>
    <name evidence="3" type="ORF">PG999_012600</name>
</gene>
<feature type="region of interest" description="Disordered" evidence="1">
    <location>
        <begin position="455"/>
        <end position="537"/>
    </location>
</feature>
<feature type="compositionally biased region" description="Basic and acidic residues" evidence="1">
    <location>
        <begin position="607"/>
        <end position="653"/>
    </location>
</feature>
<dbReference type="InterPro" id="IPR039703">
    <property type="entry name" value="Nta1"/>
</dbReference>
<comment type="caution">
    <text evidence="3">The sequence shown here is derived from an EMBL/GenBank/DDBJ whole genome shotgun (WGS) entry which is preliminary data.</text>
</comment>
<feature type="compositionally biased region" description="Polar residues" evidence="1">
    <location>
        <begin position="507"/>
        <end position="518"/>
    </location>
</feature>
<reference evidence="3 4" key="1">
    <citation type="submission" date="2023-01" db="EMBL/GenBank/DDBJ databases">
        <title>Analysis of 21 Apiospora genomes using comparative genomics revels a genus with tremendous synthesis potential of carbohydrate active enzymes and secondary metabolites.</title>
        <authorList>
            <person name="Sorensen T."/>
        </authorList>
    </citation>
    <scope>NUCLEOTIDE SEQUENCE [LARGE SCALE GENOMIC DNA]</scope>
    <source>
        <strain evidence="3 4">CBS 117206</strain>
    </source>
</reference>
<feature type="compositionally biased region" description="Polar residues" evidence="1">
    <location>
        <begin position="331"/>
        <end position="340"/>
    </location>
</feature>
<evidence type="ECO:0000313" key="4">
    <source>
        <dbReference type="Proteomes" id="UP001392437"/>
    </source>
</evidence>
<feature type="region of interest" description="Disordered" evidence="1">
    <location>
        <begin position="711"/>
        <end position="808"/>
    </location>
</feature>
<dbReference type="EMBL" id="JAQQWP010000010">
    <property type="protein sequence ID" value="KAK8096656.1"/>
    <property type="molecule type" value="Genomic_DNA"/>
</dbReference>
<feature type="compositionally biased region" description="Basic and acidic residues" evidence="1">
    <location>
        <begin position="522"/>
        <end position="537"/>
    </location>
</feature>
<evidence type="ECO:0000256" key="1">
    <source>
        <dbReference type="SAM" id="MobiDB-lite"/>
    </source>
</evidence>
<feature type="domain" description="CN hydrolase" evidence="2">
    <location>
        <begin position="1"/>
        <end position="280"/>
    </location>
</feature>
<feature type="compositionally biased region" description="Acidic residues" evidence="1">
    <location>
        <begin position="310"/>
        <end position="330"/>
    </location>
</feature>
<dbReference type="Proteomes" id="UP001392437">
    <property type="component" value="Unassembled WGS sequence"/>
</dbReference>
<dbReference type="InterPro" id="IPR036526">
    <property type="entry name" value="C-N_Hydrolase_sf"/>
</dbReference>
<evidence type="ECO:0000259" key="2">
    <source>
        <dbReference type="PROSITE" id="PS50263"/>
    </source>
</evidence>
<protein>
    <recommendedName>
        <fullName evidence="2">CN hydrolase domain-containing protein</fullName>
    </recommendedName>
</protein>
<feature type="compositionally biased region" description="Low complexity" evidence="1">
    <location>
        <begin position="594"/>
        <end position="604"/>
    </location>
</feature>
<feature type="compositionally biased region" description="Polar residues" evidence="1">
    <location>
        <begin position="668"/>
        <end position="680"/>
    </location>
</feature>
<dbReference type="InterPro" id="IPR003010">
    <property type="entry name" value="C-N_Hydrolase"/>
</dbReference>
<sequence length="808" mass="89730">MKIGCLQFAPQVGDVDNNLSRADKILSQANPEGLDLLILPELAFSGYNFKSLHEIYPYLEPTGAGISSLWARTVALKYDCTVAVGYPEKADVSHKWPTSPEYYNSLIVVNREGDTWAHYRKTHLYYTDESWALEGPEGFYKGYLPGVGKIALGICMDINPYKFEAPWDEFEFSAHALEVAANVLIISMAWLTREDSNTFSTRPHEPDMETLTYWVKRMEPLIRSESGDEVIVVFANRSGIEDDVVYAGTSAVLGIQNGEVTVYGVLGRGEKQLLVVDTSKPGYAKMVYRPEDEAQDSVDNSDDSLPSIPDDIDEESDMPEPDNSEVDDTNLSEPKTSGTNGPLDEVIEAELEMDRQPADVIHQQTVPSFNAELEDSMITSWLSSQPLPREIMAQIRSHSVSRSGNSAQNLDENHNASEDLKSDYSLTDVDSEPITEFSSLVKAFKSPSYMRDEAVTRPLPTISRDSSRSRNRTASSKEPTERAHSRSQFHRQKSLHQEQPIGAASPKRSQSRNNQSVQADDLANRDTRSRGRASPDLEKIGADLMVFEEGNTKGPKRDSLLCHVDNDDYVVLQTVRKDGRSGGHIRSASEKSNSRPSSNTPSRSTSRRHDNPSHEDGRSHSRRTGRNDPYDSARASEYREADSGSRSRQHVDGGHYTSTPRSIREKSSLSQMTSVVTSPRSRQEAIKNLRADIQSHSPTRIVEHQAVVPVQHSKYRKERSRRALREESKSPSLIPGLFSPKDMADSSPSIFSPPITSPETPGTGISDLEPRRSRGFPLTPRAMVLPDNSSGGPRSDASLTREALASCI</sequence>
<proteinExistence type="predicted"/>
<feature type="compositionally biased region" description="Polar residues" evidence="1">
    <location>
        <begin position="396"/>
        <end position="410"/>
    </location>
</feature>
<dbReference type="GO" id="GO:0070773">
    <property type="term" value="F:protein-N-terminal glutamine amidohydrolase activity"/>
    <property type="evidence" value="ECO:0007669"/>
    <property type="project" value="InterPro"/>
</dbReference>